<dbReference type="InterPro" id="IPR011545">
    <property type="entry name" value="DEAD/DEAH_box_helicase_dom"/>
</dbReference>
<evidence type="ECO:0000256" key="4">
    <source>
        <dbReference type="ARBA" id="ARBA00022801"/>
    </source>
</evidence>
<feature type="short sequence motif" description="Q motif" evidence="11">
    <location>
        <begin position="16"/>
        <end position="44"/>
    </location>
</feature>
<dbReference type="Pfam" id="PF00270">
    <property type="entry name" value="DEAD"/>
    <property type="match status" value="1"/>
</dbReference>
<feature type="domain" description="Helicase C-terminal" evidence="14">
    <location>
        <begin position="228"/>
        <end position="389"/>
    </location>
</feature>
<evidence type="ECO:0000256" key="5">
    <source>
        <dbReference type="ARBA" id="ARBA00022806"/>
    </source>
</evidence>
<keyword evidence="5 12" id="KW-0347">Helicase</keyword>
<keyword evidence="2 16" id="KW-0396">Initiation factor</keyword>
<dbReference type="FunFam" id="3.40.50.300:FF:000089">
    <property type="entry name" value="Eukaryotic initiation factor 4A-II"/>
    <property type="match status" value="1"/>
</dbReference>
<dbReference type="CDD" id="cd18787">
    <property type="entry name" value="SF2_C_DEAD"/>
    <property type="match status" value="1"/>
</dbReference>
<comment type="catalytic activity">
    <reaction evidence="10">
        <text>ATP + H2O = ADP + phosphate + H(+)</text>
        <dbReference type="Rhea" id="RHEA:13065"/>
        <dbReference type="ChEBI" id="CHEBI:15377"/>
        <dbReference type="ChEBI" id="CHEBI:15378"/>
        <dbReference type="ChEBI" id="CHEBI:30616"/>
        <dbReference type="ChEBI" id="CHEBI:43474"/>
        <dbReference type="ChEBI" id="CHEBI:456216"/>
        <dbReference type="EC" id="3.6.4.13"/>
    </reaction>
</comment>
<organism evidence="16 17">
    <name type="scientific">Fasciolopsis buskii</name>
    <dbReference type="NCBI Taxonomy" id="27845"/>
    <lineage>
        <taxon>Eukaryota</taxon>
        <taxon>Metazoa</taxon>
        <taxon>Spiralia</taxon>
        <taxon>Lophotrochozoa</taxon>
        <taxon>Platyhelminthes</taxon>
        <taxon>Trematoda</taxon>
        <taxon>Digenea</taxon>
        <taxon>Plagiorchiida</taxon>
        <taxon>Echinostomata</taxon>
        <taxon>Echinostomatoidea</taxon>
        <taxon>Fasciolidae</taxon>
        <taxon>Fasciolopsis</taxon>
    </lineage>
</organism>
<dbReference type="InterPro" id="IPR001650">
    <property type="entry name" value="Helicase_C-like"/>
</dbReference>
<protein>
    <recommendedName>
        <fullName evidence="1">RNA helicase</fullName>
        <ecNumber evidence="1">3.6.4.13</ecNumber>
    </recommendedName>
</protein>
<evidence type="ECO:0000256" key="12">
    <source>
        <dbReference type="RuleBase" id="RU000492"/>
    </source>
</evidence>
<evidence type="ECO:0000256" key="11">
    <source>
        <dbReference type="PROSITE-ProRule" id="PRU00552"/>
    </source>
</evidence>
<dbReference type="Proteomes" id="UP000728185">
    <property type="component" value="Unassembled WGS sequence"/>
</dbReference>
<keyword evidence="3 12" id="KW-0547">Nucleotide-binding</keyword>
<evidence type="ECO:0000313" key="16">
    <source>
        <dbReference type="EMBL" id="KAA0185573.1"/>
    </source>
</evidence>
<accession>A0A8E0RM78</accession>
<evidence type="ECO:0000259" key="13">
    <source>
        <dbReference type="PROSITE" id="PS51192"/>
    </source>
</evidence>
<dbReference type="PROSITE" id="PS00039">
    <property type="entry name" value="DEAD_ATP_HELICASE"/>
    <property type="match status" value="1"/>
</dbReference>
<dbReference type="SMART" id="SM00490">
    <property type="entry name" value="HELICc"/>
    <property type="match status" value="1"/>
</dbReference>
<keyword evidence="8" id="KW-0648">Protein biosynthesis</keyword>
<keyword evidence="17" id="KW-1185">Reference proteome</keyword>
<evidence type="ECO:0000259" key="14">
    <source>
        <dbReference type="PROSITE" id="PS51194"/>
    </source>
</evidence>
<keyword evidence="6 12" id="KW-0067">ATP-binding</keyword>
<dbReference type="InterPro" id="IPR027417">
    <property type="entry name" value="P-loop_NTPase"/>
</dbReference>
<dbReference type="GO" id="GO:0016787">
    <property type="term" value="F:hydrolase activity"/>
    <property type="evidence" value="ECO:0007669"/>
    <property type="project" value="UniProtKB-KW"/>
</dbReference>
<dbReference type="Pfam" id="PF00271">
    <property type="entry name" value="Helicase_C"/>
    <property type="match status" value="1"/>
</dbReference>
<evidence type="ECO:0000256" key="2">
    <source>
        <dbReference type="ARBA" id="ARBA00022540"/>
    </source>
</evidence>
<dbReference type="Gene3D" id="3.40.50.300">
    <property type="entry name" value="P-loop containing nucleotide triphosphate hydrolases"/>
    <property type="match status" value="2"/>
</dbReference>
<comment type="caution">
    <text evidence="16">The sequence shown here is derived from an EMBL/GenBank/DDBJ whole genome shotgun (WGS) entry which is preliminary data.</text>
</comment>
<dbReference type="InterPro" id="IPR000629">
    <property type="entry name" value="RNA-helicase_DEAD-box_CS"/>
</dbReference>
<dbReference type="EMBL" id="LUCM01010370">
    <property type="protein sequence ID" value="KAA0185573.1"/>
    <property type="molecule type" value="Genomic_DNA"/>
</dbReference>
<evidence type="ECO:0000256" key="9">
    <source>
        <dbReference type="ARBA" id="ARBA00024352"/>
    </source>
</evidence>
<evidence type="ECO:0000256" key="1">
    <source>
        <dbReference type="ARBA" id="ARBA00012552"/>
    </source>
</evidence>
<keyword evidence="4 12" id="KW-0378">Hydrolase</keyword>
<dbReference type="SUPFAM" id="SSF52540">
    <property type="entry name" value="P-loop containing nucleoside triphosphate hydrolases"/>
    <property type="match status" value="1"/>
</dbReference>
<sequence length="389" mass="43991">MEGDHEIVSNYEFLCDSFDRMNLKEGLLRGIFAYGFEKPSAIQQRAILPSIEGRNVIAQAQSGTGKTATFSIAMLQQITTSDPRCQGLVLAPTRELAKQIQTVVMALGDYMDITCHACIGGTQVSVDMERLQSGQQIVVGTPGRVLDLIHRGYLRTEAIRIFVLDEADEMLSLGFKNQIKEIFRCLNHDVQVILLSATIPDEVLEVTKHFMDDPVRILVKQEELTLEGIRQFYVNVEQEEWKLETLCDLYQTIAITQAVIFCNTRRKVEWLTNELTERDFIVSAMHGDMEQAERDNIMTAFRSGSSRVLISTDLLARGIDVQQISLVINFDLPTTLENYIHRIGRGGRFGRKGVAINFVTLADRRTLKELETYYSTKISELPVDVADLF</sequence>
<name>A0A8E0RM78_9TREM</name>
<evidence type="ECO:0000256" key="10">
    <source>
        <dbReference type="ARBA" id="ARBA00047984"/>
    </source>
</evidence>
<evidence type="ECO:0000256" key="7">
    <source>
        <dbReference type="ARBA" id="ARBA00022884"/>
    </source>
</evidence>
<dbReference type="InterPro" id="IPR014001">
    <property type="entry name" value="Helicase_ATP-bd"/>
</dbReference>
<dbReference type="OrthoDB" id="10265785at2759"/>
<dbReference type="SMART" id="SM00487">
    <property type="entry name" value="DEXDc"/>
    <property type="match status" value="1"/>
</dbReference>
<comment type="similarity">
    <text evidence="9">Belongs to the DEAD box helicase family. eIF4A subfamily.</text>
</comment>
<dbReference type="PANTHER" id="PTHR47958">
    <property type="entry name" value="ATP-DEPENDENT RNA HELICASE DBP3"/>
    <property type="match status" value="1"/>
</dbReference>
<dbReference type="PROSITE" id="PS51192">
    <property type="entry name" value="HELICASE_ATP_BIND_1"/>
    <property type="match status" value="1"/>
</dbReference>
<dbReference type="PROSITE" id="PS51195">
    <property type="entry name" value="Q_MOTIF"/>
    <property type="match status" value="1"/>
</dbReference>
<proteinExistence type="inferred from homology"/>
<evidence type="ECO:0000256" key="3">
    <source>
        <dbReference type="ARBA" id="ARBA00022741"/>
    </source>
</evidence>
<dbReference type="GO" id="GO:0003723">
    <property type="term" value="F:RNA binding"/>
    <property type="evidence" value="ECO:0007669"/>
    <property type="project" value="UniProtKB-KW"/>
</dbReference>
<dbReference type="GO" id="GO:0003743">
    <property type="term" value="F:translation initiation factor activity"/>
    <property type="evidence" value="ECO:0007669"/>
    <property type="project" value="UniProtKB-KW"/>
</dbReference>
<feature type="domain" description="Helicase ATP-binding" evidence="13">
    <location>
        <begin position="47"/>
        <end position="217"/>
    </location>
</feature>
<evidence type="ECO:0000256" key="8">
    <source>
        <dbReference type="ARBA" id="ARBA00022917"/>
    </source>
</evidence>
<evidence type="ECO:0000313" key="17">
    <source>
        <dbReference type="Proteomes" id="UP000728185"/>
    </source>
</evidence>
<gene>
    <name evidence="16" type="ORF">FBUS_02923</name>
</gene>
<dbReference type="InterPro" id="IPR014014">
    <property type="entry name" value="RNA_helicase_DEAD_Q_motif"/>
</dbReference>
<keyword evidence="7" id="KW-0694">RNA-binding</keyword>
<dbReference type="AlphaFoldDB" id="A0A8E0RM78"/>
<dbReference type="GO" id="GO:0003724">
    <property type="term" value="F:RNA helicase activity"/>
    <property type="evidence" value="ECO:0007669"/>
    <property type="project" value="UniProtKB-EC"/>
</dbReference>
<dbReference type="EC" id="3.6.4.13" evidence="1"/>
<evidence type="ECO:0000256" key="6">
    <source>
        <dbReference type="ARBA" id="ARBA00022840"/>
    </source>
</evidence>
<feature type="domain" description="DEAD-box RNA helicase Q" evidence="15">
    <location>
        <begin position="16"/>
        <end position="44"/>
    </location>
</feature>
<dbReference type="FunFam" id="3.40.50.300:FF:000031">
    <property type="entry name" value="Eukaryotic initiation factor 4A-III"/>
    <property type="match status" value="1"/>
</dbReference>
<evidence type="ECO:0000259" key="15">
    <source>
        <dbReference type="PROSITE" id="PS51195"/>
    </source>
</evidence>
<reference evidence="16" key="1">
    <citation type="submission" date="2019-05" db="EMBL/GenBank/DDBJ databases">
        <title>Annotation for the trematode Fasciolopsis buski.</title>
        <authorList>
            <person name="Choi Y.-J."/>
        </authorList>
    </citation>
    <scope>NUCLEOTIDE SEQUENCE</scope>
    <source>
        <strain evidence="16">HT</strain>
        <tissue evidence="16">Whole worm</tissue>
    </source>
</reference>
<dbReference type="PROSITE" id="PS51194">
    <property type="entry name" value="HELICASE_CTER"/>
    <property type="match status" value="1"/>
</dbReference>
<dbReference type="GO" id="GO:0005524">
    <property type="term" value="F:ATP binding"/>
    <property type="evidence" value="ECO:0007669"/>
    <property type="project" value="UniProtKB-KW"/>
</dbReference>